<accession>A0A2N9VQ09</accession>
<comment type="caution">
    <text evidence="6">The sequence shown here is derived from an EMBL/GenBank/DDBJ whole genome shotgun (WGS) entry which is preliminary data.</text>
</comment>
<evidence type="ECO:0000313" key="7">
    <source>
        <dbReference type="Proteomes" id="UP000232163"/>
    </source>
</evidence>
<keyword evidence="7" id="KW-1185">Reference proteome</keyword>
<dbReference type="KEGG" id="pht:BLM14_23200"/>
<gene>
    <name evidence="6" type="ORF">B5P45_28080</name>
</gene>
<dbReference type="PROSITE" id="PS51078">
    <property type="entry name" value="ICLR_ED"/>
    <property type="match status" value="1"/>
</dbReference>
<dbReference type="PANTHER" id="PTHR30136:SF34">
    <property type="entry name" value="TRANSCRIPTIONAL REGULATOR"/>
    <property type="match status" value="1"/>
</dbReference>
<dbReference type="GO" id="GO:0045893">
    <property type="term" value="P:positive regulation of DNA-templated transcription"/>
    <property type="evidence" value="ECO:0007669"/>
    <property type="project" value="InterPro"/>
</dbReference>
<dbReference type="Gene3D" id="1.10.10.10">
    <property type="entry name" value="Winged helix-like DNA-binding domain superfamily/Winged helix DNA-binding domain"/>
    <property type="match status" value="1"/>
</dbReference>
<evidence type="ECO:0000259" key="4">
    <source>
        <dbReference type="PROSITE" id="PS51077"/>
    </source>
</evidence>
<reference evidence="7" key="1">
    <citation type="journal article" date="2017" name="Int J Environ Stud">
        <title>Does the Miocene-Pliocene relict legume Oxytropis triphylla form nitrogen-fixing nodules with a combination of bacterial strains?</title>
        <authorList>
            <person name="Safronova V."/>
            <person name="Belimov A."/>
            <person name="Sazanova A."/>
            <person name="Kuznetsova I."/>
            <person name="Popova J."/>
            <person name="Andronov E."/>
            <person name="Verkhozina A."/>
            <person name="Tikhonovich I."/>
        </authorList>
    </citation>
    <scope>NUCLEOTIDE SEQUENCE [LARGE SCALE GENOMIC DNA]</scope>
    <source>
        <strain evidence="7">Tri-38</strain>
    </source>
</reference>
<evidence type="ECO:0000259" key="5">
    <source>
        <dbReference type="PROSITE" id="PS51078"/>
    </source>
</evidence>
<evidence type="ECO:0000313" key="6">
    <source>
        <dbReference type="EMBL" id="PIO41577.1"/>
    </source>
</evidence>
<dbReference type="InterPro" id="IPR014757">
    <property type="entry name" value="Tscrpt_reg_IclR_C"/>
</dbReference>
<dbReference type="InterPro" id="IPR036390">
    <property type="entry name" value="WH_DNA-bd_sf"/>
</dbReference>
<dbReference type="GO" id="GO:0003700">
    <property type="term" value="F:DNA-binding transcription factor activity"/>
    <property type="evidence" value="ECO:0007669"/>
    <property type="project" value="TreeGrafter"/>
</dbReference>
<dbReference type="RefSeq" id="WP_100002321.1">
    <property type="nucleotide sequence ID" value="NZ_CP017942.1"/>
</dbReference>
<dbReference type="OrthoDB" id="9807558at2"/>
<dbReference type="InterPro" id="IPR005471">
    <property type="entry name" value="Tscrpt_reg_IclR_N"/>
</dbReference>
<keyword evidence="3" id="KW-0804">Transcription</keyword>
<dbReference type="SUPFAM" id="SSF55781">
    <property type="entry name" value="GAF domain-like"/>
    <property type="match status" value="1"/>
</dbReference>
<feature type="domain" description="IclR-ED" evidence="5">
    <location>
        <begin position="68"/>
        <end position="251"/>
    </location>
</feature>
<feature type="domain" description="HTH iclR-type" evidence="4">
    <location>
        <begin position="7"/>
        <end position="67"/>
    </location>
</feature>
<dbReference type="InterPro" id="IPR050707">
    <property type="entry name" value="HTH_MetabolicPath_Reg"/>
</dbReference>
<dbReference type="GO" id="GO:0045892">
    <property type="term" value="P:negative regulation of DNA-templated transcription"/>
    <property type="evidence" value="ECO:0007669"/>
    <property type="project" value="TreeGrafter"/>
</dbReference>
<sequence length="251" mass="27641">MRETDFVSSLAKGLAVIEAFDAANSRLSITDISRMTGLERATARRCLLTLAELGYAEYDGKFFTLSPRILRLGHSYLSSTPLPRLMQPFLDQLSERTGESASASVLDGNEIVYIARASHKRVMSINLNPGSRLPTYCSSMGRVLLASMAEDEARRILETSNLKANTPRTKTSLADLMHELQRVREQGYAAIDQELEIGLCSIAVPVRNMRGVTVAAINVGAQAARVSIDEMIERYLPVMQSTRDTITSLLV</sequence>
<dbReference type="Pfam" id="PF09339">
    <property type="entry name" value="HTH_IclR"/>
    <property type="match status" value="1"/>
</dbReference>
<dbReference type="SUPFAM" id="SSF46785">
    <property type="entry name" value="Winged helix' DNA-binding domain"/>
    <property type="match status" value="1"/>
</dbReference>
<dbReference type="Pfam" id="PF01614">
    <property type="entry name" value="IclR_C"/>
    <property type="match status" value="1"/>
</dbReference>
<dbReference type="InterPro" id="IPR036388">
    <property type="entry name" value="WH-like_DNA-bd_sf"/>
</dbReference>
<dbReference type="EMBL" id="MZMT01000059">
    <property type="protein sequence ID" value="PIO41577.1"/>
    <property type="molecule type" value="Genomic_DNA"/>
</dbReference>
<keyword evidence="1" id="KW-0805">Transcription regulation</keyword>
<evidence type="ECO:0000256" key="1">
    <source>
        <dbReference type="ARBA" id="ARBA00023015"/>
    </source>
</evidence>
<dbReference type="PANTHER" id="PTHR30136">
    <property type="entry name" value="HELIX-TURN-HELIX TRANSCRIPTIONAL REGULATOR, ICLR FAMILY"/>
    <property type="match status" value="1"/>
</dbReference>
<keyword evidence="2" id="KW-0238">DNA-binding</keyword>
<dbReference type="GO" id="GO:0046278">
    <property type="term" value="P:3,4-dihydroxybenzoate metabolic process"/>
    <property type="evidence" value="ECO:0007669"/>
    <property type="project" value="InterPro"/>
</dbReference>
<dbReference type="AlphaFoldDB" id="A0A2N9VQ09"/>
<organism evidence="6 7">
    <name type="scientific">Phyllobacterium zundukense</name>
    <dbReference type="NCBI Taxonomy" id="1867719"/>
    <lineage>
        <taxon>Bacteria</taxon>
        <taxon>Pseudomonadati</taxon>
        <taxon>Pseudomonadota</taxon>
        <taxon>Alphaproteobacteria</taxon>
        <taxon>Hyphomicrobiales</taxon>
        <taxon>Phyllobacteriaceae</taxon>
        <taxon>Phyllobacterium</taxon>
    </lineage>
</organism>
<name>A0A2N9VQ09_9HYPH</name>
<dbReference type="InterPro" id="IPR029016">
    <property type="entry name" value="GAF-like_dom_sf"/>
</dbReference>
<protein>
    <submittedName>
        <fullName evidence="6">IclR family transcriptional regulator</fullName>
    </submittedName>
</protein>
<dbReference type="GO" id="GO:0003677">
    <property type="term" value="F:DNA binding"/>
    <property type="evidence" value="ECO:0007669"/>
    <property type="project" value="UniProtKB-KW"/>
</dbReference>
<evidence type="ECO:0000256" key="3">
    <source>
        <dbReference type="ARBA" id="ARBA00023163"/>
    </source>
</evidence>
<proteinExistence type="predicted"/>
<dbReference type="SMART" id="SM00346">
    <property type="entry name" value="HTH_ICLR"/>
    <property type="match status" value="1"/>
</dbReference>
<dbReference type="NCBIfam" id="TIGR02431">
    <property type="entry name" value="pcaR_pcaU"/>
    <property type="match status" value="1"/>
</dbReference>
<dbReference type="Gene3D" id="3.30.450.40">
    <property type="match status" value="1"/>
</dbReference>
<dbReference type="Proteomes" id="UP000232163">
    <property type="component" value="Unassembled WGS sequence"/>
</dbReference>
<evidence type="ECO:0000256" key="2">
    <source>
        <dbReference type="ARBA" id="ARBA00023125"/>
    </source>
</evidence>
<dbReference type="PROSITE" id="PS51077">
    <property type="entry name" value="HTH_ICLR"/>
    <property type="match status" value="1"/>
</dbReference>
<dbReference type="InterPro" id="IPR012794">
    <property type="entry name" value="PcaR_PcaU"/>
</dbReference>